<dbReference type="PROSITE" id="PS51194">
    <property type="entry name" value="HELICASE_CTER"/>
    <property type="match status" value="1"/>
</dbReference>
<name>A0ABT1NIQ0_9FIRM</name>
<dbReference type="Pfam" id="PF00271">
    <property type="entry name" value="Helicase_C"/>
    <property type="match status" value="1"/>
</dbReference>
<dbReference type="InterPro" id="IPR027417">
    <property type="entry name" value="P-loop_NTPase"/>
</dbReference>
<dbReference type="SMART" id="SM00487">
    <property type="entry name" value="DEXDc"/>
    <property type="match status" value="1"/>
</dbReference>
<dbReference type="InterPro" id="IPR038718">
    <property type="entry name" value="SNF2-like_sf"/>
</dbReference>
<evidence type="ECO:0000256" key="1">
    <source>
        <dbReference type="ARBA" id="ARBA00022801"/>
    </source>
</evidence>
<dbReference type="PANTHER" id="PTHR45766">
    <property type="entry name" value="DNA ANNEALING HELICASE AND ENDONUCLEASE ZRANB3 FAMILY MEMBER"/>
    <property type="match status" value="1"/>
</dbReference>
<dbReference type="NCBIfam" id="NF042964">
    <property type="entry name" value="phospholipD_antiphage"/>
    <property type="match status" value="1"/>
</dbReference>
<dbReference type="Pfam" id="PF13091">
    <property type="entry name" value="PLDc_2"/>
    <property type="match status" value="1"/>
</dbReference>
<sequence length="923" mass="106759">MIKRYSSRRSKLSQAFLNEKLKNALSYDRIAGYFCSSILEVAGESIENIDDKVRIICNSGLNVEDVKAASYANIKMKQEWCEYLPEEKYADENSSSRLKKLYQLLSAKKLEIKVIPDEIYGLMHGKAGIITYKDGSKTSFIGSINETKRAYTVNYEMLWEDDSQEAVDWVQEEFDFFWNSPYAVNLCDFIISDIDRISRRVVIPLKDWREDSGEVVPAVAVEEPVYRRDFGLWEHQKYFVELAFREHKKKGGARFLLADAVGLGKTIQLAMSAKLMALYGDKPILVIVPKTLTCQWQDELKTLLDMPSAVWTGKSWADENGFEYPADGTRSILKCPRRVGIVSQGLIVRKSEAAELLKQIRYECIILDEAHRARREHPQKDPDMYKAQPNNLLAFLNEITFQTKSLLLATATPVQMYPIEAFDLINTLALPNEADKVLGDKYSIWRKRPQTALDYISGNVDIPSTESEMWEIVRNPFPQKSENNRRIEIIRNQLDISDDTAVLPQSMYGELRLSQKQKIKELYFDDNFIKNHNPYIRFIIRRTRKFLEETINPETGEYYLEKIDVELFGENDEEALELMGYLFQAYTIAEEFCSLLSSRVKGGGFMSTLMLKRIGSTMLAGENTAKKMLSWTAEGKERLKDLYNDIFDEDDEDNEEERSEIKELTKEEIECLEKLIKVLKYNKDTDPKYERVLSILQNGVRDEGPWKDKGCIIFSQYYDSVKYVANMLSSEIKDMKIGLYAGGDKSGIFEKGRFIKETKENIKKAVKNHEIKILVGTDAASEGLNLQTLSTLINLDLPWNPTRLEQRKGRIQRIGQISSKILIYNMRYKDSVEDKVHKKLSDRLRSIHDMFGQIPEVLEDVWIAMALNDEKRAEEAINKVPKKNPFEIKYEENIPKTEDWQACTFVLDKSEKLKELLKGWWNI</sequence>
<dbReference type="Proteomes" id="UP001651880">
    <property type="component" value="Unassembled WGS sequence"/>
</dbReference>
<dbReference type="SUPFAM" id="SSF56024">
    <property type="entry name" value="Phospholipase D/nuclease"/>
    <property type="match status" value="1"/>
</dbReference>
<reference evidence="5 6" key="1">
    <citation type="submission" date="2021-10" db="EMBL/GenBank/DDBJ databases">
        <title>Lutispora strain m25 sp. nov., a thermophilic, non-spore-forming bacterium isolated from a lab-scale methanogenic bioreactor digesting anaerobic sludge.</title>
        <authorList>
            <person name="El Houari A."/>
            <person name="Mcdonald J."/>
        </authorList>
    </citation>
    <scope>NUCLEOTIDE SEQUENCE [LARGE SCALE GENOMIC DNA]</scope>
    <source>
        <strain evidence="6">m25</strain>
    </source>
</reference>
<dbReference type="Pfam" id="PF00176">
    <property type="entry name" value="SNF2-rel_dom"/>
    <property type="match status" value="1"/>
</dbReference>
<evidence type="ECO:0000259" key="4">
    <source>
        <dbReference type="PROSITE" id="PS51194"/>
    </source>
</evidence>
<dbReference type="SMART" id="SM00490">
    <property type="entry name" value="HELICc"/>
    <property type="match status" value="1"/>
</dbReference>
<proteinExistence type="predicted"/>
<dbReference type="CDD" id="cd18793">
    <property type="entry name" value="SF2_C_SNF"/>
    <property type="match status" value="1"/>
</dbReference>
<dbReference type="EMBL" id="JAJEKE010000018">
    <property type="protein sequence ID" value="MCQ1531162.1"/>
    <property type="molecule type" value="Genomic_DNA"/>
</dbReference>
<keyword evidence="1" id="KW-0378">Hydrolase</keyword>
<dbReference type="PROSITE" id="PS51192">
    <property type="entry name" value="HELICASE_ATP_BIND_1"/>
    <property type="match status" value="1"/>
</dbReference>
<evidence type="ECO:0000256" key="2">
    <source>
        <dbReference type="SAM" id="Coils"/>
    </source>
</evidence>
<protein>
    <submittedName>
        <fullName evidence="5">Phospholipase D-like domain-containing protein</fullName>
    </submittedName>
</protein>
<dbReference type="InterPro" id="IPR049952">
    <property type="entry name" value="PhospholipD-like_anti-phage"/>
</dbReference>
<keyword evidence="2" id="KW-0175">Coiled coil</keyword>
<dbReference type="InterPro" id="IPR001650">
    <property type="entry name" value="Helicase_C-like"/>
</dbReference>
<dbReference type="InterPro" id="IPR025202">
    <property type="entry name" value="PLD-like_dom"/>
</dbReference>
<keyword evidence="6" id="KW-1185">Reference proteome</keyword>
<comment type="caution">
    <text evidence="5">The sequence shown here is derived from an EMBL/GenBank/DDBJ whole genome shotgun (WGS) entry which is preliminary data.</text>
</comment>
<evidence type="ECO:0000313" key="6">
    <source>
        <dbReference type="Proteomes" id="UP001651880"/>
    </source>
</evidence>
<dbReference type="InterPro" id="IPR049730">
    <property type="entry name" value="SNF2/RAD54-like_C"/>
</dbReference>
<accession>A0ABT1NIQ0</accession>
<dbReference type="SUPFAM" id="SSF52540">
    <property type="entry name" value="P-loop containing nucleoside triphosphate hydrolases"/>
    <property type="match status" value="2"/>
</dbReference>
<feature type="domain" description="Helicase ATP-binding" evidence="3">
    <location>
        <begin position="246"/>
        <end position="431"/>
    </location>
</feature>
<organism evidence="5 6">
    <name type="scientific">Lutispora saccharofermentans</name>
    <dbReference type="NCBI Taxonomy" id="3024236"/>
    <lineage>
        <taxon>Bacteria</taxon>
        <taxon>Bacillati</taxon>
        <taxon>Bacillota</taxon>
        <taxon>Clostridia</taxon>
        <taxon>Lutisporales</taxon>
        <taxon>Lutisporaceae</taxon>
        <taxon>Lutispora</taxon>
    </lineage>
</organism>
<gene>
    <name evidence="5" type="ORF">LJD61_16670</name>
</gene>
<dbReference type="Gene3D" id="3.30.870.10">
    <property type="entry name" value="Endonuclease Chain A"/>
    <property type="match status" value="1"/>
</dbReference>
<dbReference type="Gene3D" id="3.40.50.300">
    <property type="entry name" value="P-loop containing nucleotide triphosphate hydrolases"/>
    <property type="match status" value="1"/>
</dbReference>
<dbReference type="Gene3D" id="3.40.50.10810">
    <property type="entry name" value="Tandem AAA-ATPase domain"/>
    <property type="match status" value="1"/>
</dbReference>
<dbReference type="InterPro" id="IPR014001">
    <property type="entry name" value="Helicase_ATP-bd"/>
</dbReference>
<evidence type="ECO:0000313" key="5">
    <source>
        <dbReference type="EMBL" id="MCQ1531162.1"/>
    </source>
</evidence>
<dbReference type="InterPro" id="IPR000330">
    <property type="entry name" value="SNF2_N"/>
</dbReference>
<evidence type="ECO:0000259" key="3">
    <source>
        <dbReference type="PROSITE" id="PS51192"/>
    </source>
</evidence>
<dbReference type="RefSeq" id="WP_255228682.1">
    <property type="nucleotide sequence ID" value="NZ_JAJEKE010000018.1"/>
</dbReference>
<feature type="coiled-coil region" evidence="2">
    <location>
        <begin position="647"/>
        <end position="682"/>
    </location>
</feature>
<feature type="domain" description="Helicase C-terminal" evidence="4">
    <location>
        <begin position="688"/>
        <end position="862"/>
    </location>
</feature>
<dbReference type="PANTHER" id="PTHR45766:SF6">
    <property type="entry name" value="SWI_SNF-RELATED MATRIX-ASSOCIATED ACTIN-DEPENDENT REGULATOR OF CHROMATIN SUBFAMILY A-LIKE PROTEIN 1"/>
    <property type="match status" value="1"/>
</dbReference>